<dbReference type="InterPro" id="IPR016032">
    <property type="entry name" value="Sig_transdc_resp-reg_C-effctor"/>
</dbReference>
<feature type="compositionally biased region" description="Pro residues" evidence="7">
    <location>
        <begin position="254"/>
        <end position="267"/>
    </location>
</feature>
<evidence type="ECO:0000256" key="2">
    <source>
        <dbReference type="ARBA" id="ARBA00023015"/>
    </source>
</evidence>
<evidence type="ECO:0000256" key="5">
    <source>
        <dbReference type="PROSITE-ProRule" id="PRU00339"/>
    </source>
</evidence>
<feature type="domain" description="OmpR/PhoB-type" evidence="8">
    <location>
        <begin position="1"/>
        <end position="87"/>
    </location>
</feature>
<dbReference type="PROSITE" id="PS51755">
    <property type="entry name" value="OMPR_PHOB"/>
    <property type="match status" value="1"/>
</dbReference>
<dbReference type="Gene3D" id="3.40.50.300">
    <property type="entry name" value="P-loop containing nucleotide triphosphate hydrolases"/>
    <property type="match status" value="1"/>
</dbReference>
<reference evidence="9 10" key="1">
    <citation type="submission" date="2021-01" db="EMBL/GenBank/DDBJ databases">
        <title>Sequencing the genomes of 1000 actinobacteria strains.</title>
        <authorList>
            <person name="Klenk H.-P."/>
        </authorList>
    </citation>
    <scope>NUCLEOTIDE SEQUENCE [LARGE SCALE GENOMIC DNA]</scope>
    <source>
        <strain evidence="9 10">DSM 44581</strain>
    </source>
</reference>
<dbReference type="CDD" id="cd15831">
    <property type="entry name" value="BTAD"/>
    <property type="match status" value="1"/>
</dbReference>
<dbReference type="Proteomes" id="UP001195724">
    <property type="component" value="Unassembled WGS sequence"/>
</dbReference>
<dbReference type="InterPro" id="IPR036388">
    <property type="entry name" value="WH-like_DNA-bd_sf"/>
</dbReference>
<dbReference type="InterPro" id="IPR001867">
    <property type="entry name" value="OmpR/PhoB-type_DNA-bd"/>
</dbReference>
<evidence type="ECO:0000313" key="9">
    <source>
        <dbReference type="EMBL" id="MBM7814297.1"/>
    </source>
</evidence>
<evidence type="ECO:0000256" key="7">
    <source>
        <dbReference type="SAM" id="MobiDB-lite"/>
    </source>
</evidence>
<dbReference type="SUPFAM" id="SSF46894">
    <property type="entry name" value="C-terminal effector domain of the bipartite response regulators"/>
    <property type="match status" value="1"/>
</dbReference>
<keyword evidence="5" id="KW-0802">TPR repeat</keyword>
<dbReference type="InterPro" id="IPR011990">
    <property type="entry name" value="TPR-like_helical_dom_sf"/>
</dbReference>
<keyword evidence="3 6" id="KW-0238">DNA-binding</keyword>
<proteinExistence type="inferred from homology"/>
<dbReference type="RefSeq" id="WP_204844854.1">
    <property type="nucleotide sequence ID" value="NZ_JAFBCL010000001.1"/>
</dbReference>
<feature type="repeat" description="TPR" evidence="5">
    <location>
        <begin position="709"/>
        <end position="742"/>
    </location>
</feature>
<dbReference type="SMART" id="SM00028">
    <property type="entry name" value="TPR"/>
    <property type="match status" value="4"/>
</dbReference>
<dbReference type="Pfam" id="PF00486">
    <property type="entry name" value="Trans_reg_C"/>
    <property type="match status" value="1"/>
</dbReference>
<dbReference type="PANTHER" id="PTHR35807">
    <property type="entry name" value="TRANSCRIPTIONAL REGULATOR REDD-RELATED"/>
    <property type="match status" value="1"/>
</dbReference>
<dbReference type="SMART" id="SM00862">
    <property type="entry name" value="Trans_reg_C"/>
    <property type="match status" value="1"/>
</dbReference>
<dbReference type="GO" id="GO:0003677">
    <property type="term" value="F:DNA binding"/>
    <property type="evidence" value="ECO:0007669"/>
    <property type="project" value="UniProtKB-KW"/>
</dbReference>
<dbReference type="PANTHER" id="PTHR35807:SF1">
    <property type="entry name" value="TRANSCRIPTIONAL REGULATOR REDD"/>
    <property type="match status" value="1"/>
</dbReference>
<dbReference type="PRINTS" id="PR00364">
    <property type="entry name" value="DISEASERSIST"/>
</dbReference>
<evidence type="ECO:0000259" key="8">
    <source>
        <dbReference type="PROSITE" id="PS51755"/>
    </source>
</evidence>
<evidence type="ECO:0000256" key="6">
    <source>
        <dbReference type="PROSITE-ProRule" id="PRU01091"/>
    </source>
</evidence>
<dbReference type="SUPFAM" id="SSF52540">
    <property type="entry name" value="P-loop containing nucleoside triphosphate hydrolases"/>
    <property type="match status" value="1"/>
</dbReference>
<dbReference type="Pfam" id="PF13424">
    <property type="entry name" value="TPR_12"/>
    <property type="match status" value="1"/>
</dbReference>
<keyword evidence="4" id="KW-0804">Transcription</keyword>
<sequence length="919" mass="97683">MEFGLLGEVRAQVGGRLVDLGAARQRCVLAALAVDVGRVVPVDRLVRRVWGDDPPRRARATLSSYVSRLRRAQVDIVLRSGGYVLVADGSAVDLHLFRSLRARARAADDRTAEPLLARAVALWRGAALTGLTGDWAAAEGDRLDLERLDAECEHTEVRLRLGQGDRLVAELAARAAEHPLDERVAAHHQLALYRAGRAGEALARYRDLRARLARDLGAEPGPELQRLHQRVLRADPALLGRAGDGGEHRAAAAPSPPATAPAPPAHPVPRQLPAMPPAFVGREDELEQPGATGTTVIAGAGGVGKTWLALRWAHRHAGRFPDGQLFVDLRGFGPEGAPMPPALAVRGFLAALGVDPARVPVDPHAQAALFRSLVADKRVLLVVDNAADTAQVAPLLPGGASCAVLVTSRNRLPGLTAAHGARHLFLDVLPDAEAHALLTARLGADRVAAEAAAAADLVALTGGFPLALGIVAARAHSHPALPLATLAAELRDLGLGALDDDDPAASLPAVLSWSHRALTAEQARVFGLLGGAPGPDTGLPAAAALTGLPPDRARAVLRALEQASLLVRDARGRYRMHDLIRRFAADAPLPPGERAAALHRVVDFHLHTAFAARRLLNPHATPIDLDPPSAPPHPLPDYAAALAWFDAEHRCVLAAQRAAAGLGRHRAVWQLAWTLTTFHLRRGHSQDNLAAWRAAMAAADHLGDPVVRTRVHRLLGDALVEVGRHEEAVEHLHRALALAEGSGDLLNQGQVHRTLSWAWDQRGDGGRALAHARHALGIYRALDDPAGEADALNGVGWYAARLGEHDLAREHCAAALALHRRHRHRYGEATTLDSLAYIAHQTGDFAAAADHYGAAVALLLDLGSALQAAEALEKLGDSHQAAGRADEARAAWLRAANLFRAHDRHTDADRVRARLDAPT</sequence>
<comment type="caution">
    <text evidence="9">The sequence shown here is derived from an EMBL/GenBank/DDBJ whole genome shotgun (WGS) entry which is preliminary data.</text>
</comment>
<keyword evidence="10" id="KW-1185">Reference proteome</keyword>
<keyword evidence="2" id="KW-0805">Transcription regulation</keyword>
<dbReference type="InterPro" id="IPR005158">
    <property type="entry name" value="BTAD"/>
</dbReference>
<gene>
    <name evidence="9" type="ORF">JOE68_005162</name>
</gene>
<dbReference type="Pfam" id="PF03704">
    <property type="entry name" value="BTAD"/>
    <property type="match status" value="1"/>
</dbReference>
<evidence type="ECO:0000256" key="3">
    <source>
        <dbReference type="ARBA" id="ARBA00023125"/>
    </source>
</evidence>
<dbReference type="SMART" id="SM01043">
    <property type="entry name" value="BTAD"/>
    <property type="match status" value="1"/>
</dbReference>
<evidence type="ECO:0000256" key="1">
    <source>
        <dbReference type="ARBA" id="ARBA00005820"/>
    </source>
</evidence>
<evidence type="ECO:0000256" key="4">
    <source>
        <dbReference type="ARBA" id="ARBA00023163"/>
    </source>
</evidence>
<dbReference type="PROSITE" id="PS50005">
    <property type="entry name" value="TPR"/>
    <property type="match status" value="1"/>
</dbReference>
<evidence type="ECO:0000313" key="10">
    <source>
        <dbReference type="Proteomes" id="UP001195724"/>
    </source>
</evidence>
<dbReference type="InterPro" id="IPR051677">
    <property type="entry name" value="AfsR-DnrI-RedD_regulator"/>
</dbReference>
<protein>
    <submittedName>
        <fullName evidence="9">DNA-binding SARP family transcriptional activator/Tfp pilus assembly protein PilF</fullName>
    </submittedName>
</protein>
<feature type="DNA-binding region" description="OmpR/PhoB-type" evidence="6">
    <location>
        <begin position="1"/>
        <end position="87"/>
    </location>
</feature>
<comment type="similarity">
    <text evidence="1">Belongs to the AfsR/DnrI/RedD regulatory family.</text>
</comment>
<feature type="region of interest" description="Disordered" evidence="7">
    <location>
        <begin position="239"/>
        <end position="276"/>
    </location>
</feature>
<dbReference type="EMBL" id="JAFBCL010000001">
    <property type="protein sequence ID" value="MBM7814297.1"/>
    <property type="molecule type" value="Genomic_DNA"/>
</dbReference>
<name>A0ABS2SDG1_9PSEU</name>
<dbReference type="SUPFAM" id="SSF48452">
    <property type="entry name" value="TPR-like"/>
    <property type="match status" value="3"/>
</dbReference>
<dbReference type="Gene3D" id="1.25.40.10">
    <property type="entry name" value="Tetratricopeptide repeat domain"/>
    <property type="match status" value="2"/>
</dbReference>
<dbReference type="Gene3D" id="1.10.10.10">
    <property type="entry name" value="Winged helix-like DNA-binding domain superfamily/Winged helix DNA-binding domain"/>
    <property type="match status" value="1"/>
</dbReference>
<dbReference type="InterPro" id="IPR019734">
    <property type="entry name" value="TPR_rpt"/>
</dbReference>
<accession>A0ABS2SDG1</accession>
<organism evidence="9 10">
    <name type="scientific">Saccharothrix algeriensis</name>
    <dbReference type="NCBI Taxonomy" id="173560"/>
    <lineage>
        <taxon>Bacteria</taxon>
        <taxon>Bacillati</taxon>
        <taxon>Actinomycetota</taxon>
        <taxon>Actinomycetes</taxon>
        <taxon>Pseudonocardiales</taxon>
        <taxon>Pseudonocardiaceae</taxon>
        <taxon>Saccharothrix</taxon>
    </lineage>
</organism>
<dbReference type="InterPro" id="IPR027417">
    <property type="entry name" value="P-loop_NTPase"/>
</dbReference>